<dbReference type="Proteomes" id="UP000760494">
    <property type="component" value="Unassembled WGS sequence"/>
</dbReference>
<dbReference type="GO" id="GO:0022857">
    <property type="term" value="F:transmembrane transporter activity"/>
    <property type="evidence" value="ECO:0007669"/>
    <property type="project" value="InterPro"/>
</dbReference>
<feature type="transmembrane region" description="Helical" evidence="7">
    <location>
        <begin position="430"/>
        <end position="452"/>
    </location>
</feature>
<proteinExistence type="predicted"/>
<evidence type="ECO:0000256" key="2">
    <source>
        <dbReference type="ARBA" id="ARBA00022448"/>
    </source>
</evidence>
<gene>
    <name evidence="8" type="ORF">C2S_2186</name>
</gene>
<dbReference type="EMBL" id="CABFJX010000385">
    <property type="protein sequence ID" value="VTT77153.1"/>
    <property type="molecule type" value="Genomic_DNA"/>
</dbReference>
<keyword evidence="6" id="KW-0325">Glycoprotein</keyword>
<dbReference type="InterPro" id="IPR036259">
    <property type="entry name" value="MFS_trans_sf"/>
</dbReference>
<dbReference type="PANTHER" id="PTHR43791">
    <property type="entry name" value="PERMEASE-RELATED"/>
    <property type="match status" value="1"/>
</dbReference>
<evidence type="ECO:0000256" key="4">
    <source>
        <dbReference type="ARBA" id="ARBA00022989"/>
    </source>
</evidence>
<dbReference type="InterPro" id="IPR011701">
    <property type="entry name" value="MFS"/>
</dbReference>
<organism evidence="8 9">
    <name type="scientific">Fusarium fujikuroi</name>
    <name type="common">Bakanae and foot rot disease fungus</name>
    <name type="synonym">Gibberella fujikuroi</name>
    <dbReference type="NCBI Taxonomy" id="5127"/>
    <lineage>
        <taxon>Eukaryota</taxon>
        <taxon>Fungi</taxon>
        <taxon>Dikarya</taxon>
        <taxon>Ascomycota</taxon>
        <taxon>Pezizomycotina</taxon>
        <taxon>Sordariomycetes</taxon>
        <taxon>Hypocreomycetidae</taxon>
        <taxon>Hypocreales</taxon>
        <taxon>Nectriaceae</taxon>
        <taxon>Fusarium</taxon>
        <taxon>Fusarium fujikuroi species complex</taxon>
    </lineage>
</organism>
<evidence type="ECO:0000256" key="6">
    <source>
        <dbReference type="ARBA" id="ARBA00023180"/>
    </source>
</evidence>
<comment type="caution">
    <text evidence="8">The sequence shown here is derived from an EMBL/GenBank/DDBJ whole genome shotgun (WGS) entry which is preliminary data.</text>
</comment>
<dbReference type="Gene3D" id="1.20.1250.20">
    <property type="entry name" value="MFS general substrate transporter like domains"/>
    <property type="match status" value="1"/>
</dbReference>
<dbReference type="AlphaFoldDB" id="A0A9Q9RXJ4"/>
<protein>
    <recommendedName>
        <fullName evidence="10">Tartrate transporter</fullName>
    </recommendedName>
</protein>
<evidence type="ECO:0008006" key="10">
    <source>
        <dbReference type="Google" id="ProtNLM"/>
    </source>
</evidence>
<feature type="transmembrane region" description="Helical" evidence="7">
    <location>
        <begin position="146"/>
        <end position="165"/>
    </location>
</feature>
<keyword evidence="2" id="KW-0813">Transport</keyword>
<feature type="transmembrane region" description="Helical" evidence="7">
    <location>
        <begin position="177"/>
        <end position="195"/>
    </location>
</feature>
<keyword evidence="3 7" id="KW-0812">Transmembrane</keyword>
<feature type="transmembrane region" description="Helical" evidence="7">
    <location>
        <begin position="239"/>
        <end position="261"/>
    </location>
</feature>
<evidence type="ECO:0000256" key="1">
    <source>
        <dbReference type="ARBA" id="ARBA00004141"/>
    </source>
</evidence>
<feature type="transmembrane region" description="Helical" evidence="7">
    <location>
        <begin position="207"/>
        <end position="227"/>
    </location>
</feature>
<feature type="transmembrane region" description="Helical" evidence="7">
    <location>
        <begin position="117"/>
        <end position="134"/>
    </location>
</feature>
<feature type="transmembrane region" description="Helical" evidence="7">
    <location>
        <begin position="406"/>
        <end position="424"/>
    </location>
</feature>
<name>A0A9Q9RXJ4_FUSFU</name>
<evidence type="ECO:0000256" key="3">
    <source>
        <dbReference type="ARBA" id="ARBA00022692"/>
    </source>
</evidence>
<reference evidence="8" key="1">
    <citation type="submission" date="2019-05" db="EMBL/GenBank/DDBJ databases">
        <authorList>
            <person name="Piombo E."/>
        </authorList>
    </citation>
    <scope>NUCLEOTIDE SEQUENCE</scope>
    <source>
        <strain evidence="8">C2S</strain>
    </source>
</reference>
<dbReference type="FunFam" id="1.20.1250.20:FF:000106">
    <property type="entry name" value="MFS transporter, putative"/>
    <property type="match status" value="1"/>
</dbReference>
<accession>A0A9Q9RXJ4</accession>
<sequence length="785" mass="88381">MADKKSTTIDDPIIQASDSDYDYGSTQKRAYFTGDTFVSGGATELYKPIPEYEGIHRYDPTAEWTEKEEKKLVRRLDKRICSWVCLMFFALQLDRGNISQALSDGMLDDLGLNTNDYNYGMMIFYLCFLSAEVPSQMISKKLGPDVWIPIQMVTWSIIGICQGFVQDKQSFYATRALLGLIEGGFIPDALLYLSYFYTNKELPMRVGFFYCASNGTFIVAAFLAYGILHMRSVGGWEGWRWLFVLEGTLTFFIGVVSWFYLPPGPTQTASWFRGKDGWFTEREEVIMVNRVLRDDPGKVSELSTFTQSSNTDMEVQGGMHNRQGLTLKLLWDALMDYDLWPLYMISWTMLIPTNPVTAYLTLNLKALGFGTFETNLLTIPGYVLFLVHLILISWYSEKINNRMAILLYYSFWCFVLLLTLELLPANASPWAWYSATILMIGFPYIHSINVSLTSRNAGSVRTRTVGSAMYNMICQASSVISSQIYRDDDKPLYRRGNKVLLALVVWNVVMTVFIKGYYIWRNKTRERIWSAMSDEEKDVYLRTTKDEGNKRLDFSDDRAAVIEDAFTIAMNRGQQEWSNADRDAMSQAVDDIVFSLGGEEGLTFVEFEVLVTHAARVDPRSQLGFLDSVSDTIRASRSPEAFSEYDERFLNFVVGIHNGLTVARGANLGLLVPPPLADANLAQHVLCQGPPPVNSMQFPSCDTTRTWKSEYEEVSGAGKYTSSVVETVTGDAFVSGGAYSTTSTTSSSFTPSCTPMLGIREASVDVRQSVEDFAELTPETGFGGF</sequence>
<comment type="subcellular location">
    <subcellularLocation>
        <location evidence="1">Membrane</location>
        <topology evidence="1">Multi-pass membrane protein</topology>
    </subcellularLocation>
</comment>
<feature type="transmembrane region" description="Helical" evidence="7">
    <location>
        <begin position="374"/>
        <end position="394"/>
    </location>
</feature>
<evidence type="ECO:0000256" key="5">
    <source>
        <dbReference type="ARBA" id="ARBA00023136"/>
    </source>
</evidence>
<dbReference type="SUPFAM" id="SSF103473">
    <property type="entry name" value="MFS general substrate transporter"/>
    <property type="match status" value="1"/>
</dbReference>
<evidence type="ECO:0000313" key="8">
    <source>
        <dbReference type="EMBL" id="VTT77153.1"/>
    </source>
</evidence>
<evidence type="ECO:0000313" key="9">
    <source>
        <dbReference type="Proteomes" id="UP000760494"/>
    </source>
</evidence>
<feature type="transmembrane region" description="Helical" evidence="7">
    <location>
        <begin position="499"/>
        <end position="520"/>
    </location>
</feature>
<dbReference type="PANTHER" id="PTHR43791:SF104">
    <property type="entry name" value="MAJOR FACILITATOR SUPERFAMILY (MFS) PROFILE DOMAIN-CONTAINING PROTEIN-RELATED"/>
    <property type="match status" value="1"/>
</dbReference>
<evidence type="ECO:0000256" key="7">
    <source>
        <dbReference type="SAM" id="Phobius"/>
    </source>
</evidence>
<keyword evidence="4 7" id="KW-1133">Transmembrane helix</keyword>
<dbReference type="Pfam" id="PF07690">
    <property type="entry name" value="MFS_1"/>
    <property type="match status" value="1"/>
</dbReference>
<feature type="transmembrane region" description="Helical" evidence="7">
    <location>
        <begin position="342"/>
        <end position="362"/>
    </location>
</feature>
<feature type="transmembrane region" description="Helical" evidence="7">
    <location>
        <begin position="80"/>
        <end position="97"/>
    </location>
</feature>
<dbReference type="GO" id="GO:0016020">
    <property type="term" value="C:membrane"/>
    <property type="evidence" value="ECO:0007669"/>
    <property type="project" value="UniProtKB-SubCell"/>
</dbReference>
<keyword evidence="5 7" id="KW-0472">Membrane</keyword>